<dbReference type="Proteomes" id="UP001597262">
    <property type="component" value="Unassembled WGS sequence"/>
</dbReference>
<evidence type="ECO:0000313" key="3">
    <source>
        <dbReference type="Proteomes" id="UP001597262"/>
    </source>
</evidence>
<comment type="caution">
    <text evidence="2">The sequence shown here is derived from an EMBL/GenBank/DDBJ whole genome shotgun (WGS) entry which is preliminary data.</text>
</comment>
<dbReference type="EMBL" id="JBHTLM010000007">
    <property type="protein sequence ID" value="MFD1176944.1"/>
    <property type="molecule type" value="Genomic_DNA"/>
</dbReference>
<dbReference type="GO" id="GO:0016853">
    <property type="term" value="F:isomerase activity"/>
    <property type="evidence" value="ECO:0007669"/>
    <property type="project" value="UniProtKB-KW"/>
</dbReference>
<reference evidence="3" key="1">
    <citation type="journal article" date="2019" name="Int. J. Syst. Evol. Microbiol.">
        <title>The Global Catalogue of Microorganisms (GCM) 10K type strain sequencing project: providing services to taxonomists for standard genome sequencing and annotation.</title>
        <authorList>
            <consortium name="The Broad Institute Genomics Platform"/>
            <consortium name="The Broad Institute Genome Sequencing Center for Infectious Disease"/>
            <person name="Wu L."/>
            <person name="Ma J."/>
        </authorList>
    </citation>
    <scope>NUCLEOTIDE SEQUENCE [LARGE SCALE GENOMIC DNA]</scope>
    <source>
        <strain evidence="3">CCUG 59189</strain>
    </source>
</reference>
<evidence type="ECO:0000313" key="2">
    <source>
        <dbReference type="EMBL" id="MFD1176944.1"/>
    </source>
</evidence>
<feature type="region of interest" description="Disordered" evidence="1">
    <location>
        <begin position="117"/>
        <end position="140"/>
    </location>
</feature>
<gene>
    <name evidence="2" type="ORF">ACFQ3W_11620</name>
</gene>
<proteinExistence type="predicted"/>
<sequence length="140" mass="15846">MKLGISTYCMVNELRDGRMNVLDVLQWAKENECEHVELVPYGYSLVDDPALADQVRDKTTELGLVLSNYSLPANFYQPGLSEFKAEVERLKTHVDLLQRLGIQSMRHDVVAFTVPHEETGAGGHPRKIRPRHLRGMSGRS</sequence>
<dbReference type="SUPFAM" id="SSF51658">
    <property type="entry name" value="Xylose isomerase-like"/>
    <property type="match status" value="1"/>
</dbReference>
<organism evidence="2 3">
    <name type="scientific">Paenibacillus puldeungensis</name>
    <dbReference type="NCBI Taxonomy" id="696536"/>
    <lineage>
        <taxon>Bacteria</taxon>
        <taxon>Bacillati</taxon>
        <taxon>Bacillota</taxon>
        <taxon>Bacilli</taxon>
        <taxon>Bacillales</taxon>
        <taxon>Paenibacillaceae</taxon>
        <taxon>Paenibacillus</taxon>
    </lineage>
</organism>
<dbReference type="InterPro" id="IPR036237">
    <property type="entry name" value="Xyl_isomerase-like_sf"/>
</dbReference>
<keyword evidence="2" id="KW-0413">Isomerase</keyword>
<feature type="compositionally biased region" description="Basic residues" evidence="1">
    <location>
        <begin position="124"/>
        <end position="134"/>
    </location>
</feature>
<keyword evidence="3" id="KW-1185">Reference proteome</keyword>
<name>A0ABW3RWU1_9BACL</name>
<protein>
    <submittedName>
        <fullName evidence="2">Sugar phosphate isomerase/epimerase family protein</fullName>
    </submittedName>
</protein>
<evidence type="ECO:0000256" key="1">
    <source>
        <dbReference type="SAM" id="MobiDB-lite"/>
    </source>
</evidence>
<accession>A0ABW3RWU1</accession>
<dbReference type="Gene3D" id="3.20.20.150">
    <property type="entry name" value="Divalent-metal-dependent TIM barrel enzymes"/>
    <property type="match status" value="1"/>
</dbReference>